<feature type="transmembrane region" description="Helical" evidence="7">
    <location>
        <begin position="288"/>
        <end position="314"/>
    </location>
</feature>
<evidence type="ECO:0000256" key="2">
    <source>
        <dbReference type="ARBA" id="ARBA00022448"/>
    </source>
</evidence>
<dbReference type="AlphaFoldDB" id="A0A1N7P5M1"/>
<feature type="transmembrane region" description="Helical" evidence="7">
    <location>
        <begin position="47"/>
        <end position="66"/>
    </location>
</feature>
<dbReference type="InterPro" id="IPR011701">
    <property type="entry name" value="MFS"/>
</dbReference>
<evidence type="ECO:0000256" key="5">
    <source>
        <dbReference type="ARBA" id="ARBA00022989"/>
    </source>
</evidence>
<protein>
    <submittedName>
        <fullName evidence="9">MFS-type transporter involved in bile tolerance, Atg22 family</fullName>
    </submittedName>
</protein>
<evidence type="ECO:0000259" key="8">
    <source>
        <dbReference type="PROSITE" id="PS50850"/>
    </source>
</evidence>
<dbReference type="EMBL" id="FTOD01000011">
    <property type="protein sequence ID" value="SIT05903.1"/>
    <property type="molecule type" value="Genomic_DNA"/>
</dbReference>
<dbReference type="InterPro" id="IPR036259">
    <property type="entry name" value="MFS_trans_sf"/>
</dbReference>
<dbReference type="PANTHER" id="PTHR23513:SF6">
    <property type="entry name" value="MAJOR FACILITATOR SUPERFAMILY ASSOCIATED DOMAIN-CONTAINING PROTEIN"/>
    <property type="match status" value="1"/>
</dbReference>
<dbReference type="Proteomes" id="UP000186795">
    <property type="component" value="Unassembled WGS sequence"/>
</dbReference>
<dbReference type="SUPFAM" id="SSF103473">
    <property type="entry name" value="MFS general substrate transporter"/>
    <property type="match status" value="1"/>
</dbReference>
<name>A0A1N7P5M1_9BACL</name>
<dbReference type="PROSITE" id="PS50850">
    <property type="entry name" value="MFS"/>
    <property type="match status" value="1"/>
</dbReference>
<feature type="transmembrane region" description="Helical" evidence="7">
    <location>
        <begin position="169"/>
        <end position="190"/>
    </location>
</feature>
<dbReference type="CDD" id="cd06173">
    <property type="entry name" value="MFS_MefA_like"/>
    <property type="match status" value="1"/>
</dbReference>
<sequence>MEPLMKDRRMYLLLTANIASSVGTGISGIAIPWFLIQQPGGEAVFGYLMFGMTVVSFLLSPIIGVWVDRFSRKGLLQLNQFLGLAVTLPFALWGWAAGSFSPWQLVVISASSTLYYNLHFPTQFALVQEIFDRSRYRALNSLLEVQSQAAAMISGGLGSLLLGMMDLQWILLIDASTFLFALILISLLPYRHHGRQTAPPRSPGGWWSDLSGGVAYLRSRPGLTFFFFCTMLPFIGVMASNYLNPLYVVDTLKADAAVMGLQEMLYAVGAVAAGFTIPWLARRWGSHVTLLITVGLFTLSTAVLAFVPVVGVFLTMKVLFGWGNAGTRVARNTLMMERVPNVLIGRVNSFFQATGYILRILFLGLFTQTVPGLGATWAYGILFLLMAGAWVGVACGRRVVRGEGEMPEETSLKTG</sequence>
<evidence type="ECO:0000313" key="9">
    <source>
        <dbReference type="EMBL" id="SIT05903.1"/>
    </source>
</evidence>
<comment type="subcellular location">
    <subcellularLocation>
        <location evidence="1">Cell membrane</location>
        <topology evidence="1">Multi-pass membrane protein</topology>
    </subcellularLocation>
</comment>
<keyword evidence="10" id="KW-1185">Reference proteome</keyword>
<dbReference type="Pfam" id="PF07690">
    <property type="entry name" value="MFS_1"/>
    <property type="match status" value="1"/>
</dbReference>
<keyword evidence="5 7" id="KW-1133">Transmembrane helix</keyword>
<keyword evidence="4 7" id="KW-0812">Transmembrane</keyword>
<feature type="transmembrane region" description="Helical" evidence="7">
    <location>
        <begin position="264"/>
        <end position="281"/>
    </location>
</feature>
<feature type="transmembrane region" description="Helical" evidence="7">
    <location>
        <begin position="225"/>
        <end position="244"/>
    </location>
</feature>
<feature type="transmembrane region" description="Helical" evidence="7">
    <location>
        <begin position="78"/>
        <end position="96"/>
    </location>
</feature>
<dbReference type="RefSeq" id="WP_234992637.1">
    <property type="nucleotide sequence ID" value="NZ_CP048103.1"/>
</dbReference>
<evidence type="ECO:0000256" key="7">
    <source>
        <dbReference type="SAM" id="Phobius"/>
    </source>
</evidence>
<keyword evidence="3" id="KW-1003">Cell membrane</keyword>
<dbReference type="GO" id="GO:0022857">
    <property type="term" value="F:transmembrane transporter activity"/>
    <property type="evidence" value="ECO:0007669"/>
    <property type="project" value="InterPro"/>
</dbReference>
<dbReference type="InterPro" id="IPR020846">
    <property type="entry name" value="MFS_dom"/>
</dbReference>
<dbReference type="Gene3D" id="1.20.1250.20">
    <property type="entry name" value="MFS general substrate transporter like domains"/>
    <property type="match status" value="1"/>
</dbReference>
<feature type="transmembrane region" description="Helical" evidence="7">
    <location>
        <begin position="377"/>
        <end position="396"/>
    </location>
</feature>
<organism evidence="9 10">
    <name type="scientific">Kroppenstedtia eburnea</name>
    <dbReference type="NCBI Taxonomy" id="714067"/>
    <lineage>
        <taxon>Bacteria</taxon>
        <taxon>Bacillati</taxon>
        <taxon>Bacillota</taxon>
        <taxon>Bacilli</taxon>
        <taxon>Bacillales</taxon>
        <taxon>Thermoactinomycetaceae</taxon>
        <taxon>Kroppenstedtia</taxon>
    </lineage>
</organism>
<evidence type="ECO:0000256" key="3">
    <source>
        <dbReference type="ARBA" id="ARBA00022475"/>
    </source>
</evidence>
<dbReference type="PANTHER" id="PTHR23513">
    <property type="entry name" value="INTEGRAL MEMBRANE EFFLUX PROTEIN-RELATED"/>
    <property type="match status" value="1"/>
</dbReference>
<keyword evidence="6 7" id="KW-0472">Membrane</keyword>
<evidence type="ECO:0000313" key="10">
    <source>
        <dbReference type="Proteomes" id="UP000186795"/>
    </source>
</evidence>
<evidence type="ECO:0000256" key="4">
    <source>
        <dbReference type="ARBA" id="ARBA00022692"/>
    </source>
</evidence>
<evidence type="ECO:0000256" key="1">
    <source>
        <dbReference type="ARBA" id="ARBA00004651"/>
    </source>
</evidence>
<gene>
    <name evidence="9" type="ORF">SAMN05421790_11188</name>
</gene>
<feature type="transmembrane region" description="Helical" evidence="7">
    <location>
        <begin position="12"/>
        <end position="35"/>
    </location>
</feature>
<feature type="domain" description="Major facilitator superfamily (MFS) profile" evidence="8">
    <location>
        <begin position="222"/>
        <end position="415"/>
    </location>
</feature>
<reference evidence="10" key="1">
    <citation type="submission" date="2017-01" db="EMBL/GenBank/DDBJ databases">
        <authorList>
            <person name="Varghese N."/>
            <person name="Submissions S."/>
        </authorList>
    </citation>
    <scope>NUCLEOTIDE SEQUENCE [LARGE SCALE GENOMIC DNA]</scope>
    <source>
        <strain evidence="10">DSM 45196</strain>
    </source>
</reference>
<accession>A0A1N7P5M1</accession>
<evidence type="ECO:0000256" key="6">
    <source>
        <dbReference type="ARBA" id="ARBA00023136"/>
    </source>
</evidence>
<keyword evidence="2" id="KW-0813">Transport</keyword>
<dbReference type="GO" id="GO:0005886">
    <property type="term" value="C:plasma membrane"/>
    <property type="evidence" value="ECO:0007669"/>
    <property type="project" value="UniProtKB-SubCell"/>
</dbReference>
<proteinExistence type="predicted"/>